<reference evidence="1 2" key="1">
    <citation type="submission" date="2020-05" db="EMBL/GenBank/DDBJ databases">
        <title>Vigna angularis (adzuki bean) Var. LongXiaoDou No. 4 denovo assembly.</title>
        <authorList>
            <person name="Xiang H."/>
        </authorList>
    </citation>
    <scope>NUCLEOTIDE SEQUENCE [LARGE SCALE GENOMIC DNA]</scope>
    <source>
        <tissue evidence="1">Leaf</tissue>
    </source>
</reference>
<sequence length="154" mass="17814">MEIVFVHPMIQITDPDDFVLVAGSVLMLLVRDVRRRVLVVMERHVRWRRVVLRRQHVVGITMVAGYCIGSHCCGRTPADCRGTFCSVDCNCNEESEPFIEICSSTELFPLTCNLVKFRDKVLIANMLSDVLQRVVLWNYHMNAPSMRREKERDC</sequence>
<evidence type="ECO:0000313" key="2">
    <source>
        <dbReference type="Proteomes" id="UP000743370"/>
    </source>
</evidence>
<dbReference type="AlphaFoldDB" id="A0A8T0KU43"/>
<name>A0A8T0KU43_PHAAN</name>
<gene>
    <name evidence="1" type="ORF">HKW66_Vig0250080</name>
</gene>
<comment type="caution">
    <text evidence="1">The sequence shown here is derived from an EMBL/GenBank/DDBJ whole genome shotgun (WGS) entry which is preliminary data.</text>
</comment>
<dbReference type="Proteomes" id="UP000743370">
    <property type="component" value="Unassembled WGS sequence"/>
</dbReference>
<protein>
    <submittedName>
        <fullName evidence="1">Uncharacterized protein</fullName>
    </submittedName>
</protein>
<accession>A0A8T0KU43</accession>
<evidence type="ECO:0000313" key="1">
    <source>
        <dbReference type="EMBL" id="KAG2402789.1"/>
    </source>
</evidence>
<dbReference type="EMBL" id="JABFOF010000003">
    <property type="protein sequence ID" value="KAG2402789.1"/>
    <property type="molecule type" value="Genomic_DNA"/>
</dbReference>
<organism evidence="1 2">
    <name type="scientific">Phaseolus angularis</name>
    <name type="common">Azuki bean</name>
    <name type="synonym">Vigna angularis</name>
    <dbReference type="NCBI Taxonomy" id="3914"/>
    <lineage>
        <taxon>Eukaryota</taxon>
        <taxon>Viridiplantae</taxon>
        <taxon>Streptophyta</taxon>
        <taxon>Embryophyta</taxon>
        <taxon>Tracheophyta</taxon>
        <taxon>Spermatophyta</taxon>
        <taxon>Magnoliopsida</taxon>
        <taxon>eudicotyledons</taxon>
        <taxon>Gunneridae</taxon>
        <taxon>Pentapetalae</taxon>
        <taxon>rosids</taxon>
        <taxon>fabids</taxon>
        <taxon>Fabales</taxon>
        <taxon>Fabaceae</taxon>
        <taxon>Papilionoideae</taxon>
        <taxon>50 kb inversion clade</taxon>
        <taxon>NPAAA clade</taxon>
        <taxon>indigoferoid/millettioid clade</taxon>
        <taxon>Phaseoleae</taxon>
        <taxon>Vigna</taxon>
    </lineage>
</organism>
<proteinExistence type="predicted"/>